<protein>
    <submittedName>
        <fullName evidence="1">Uncharacterized protein</fullName>
    </submittedName>
</protein>
<evidence type="ECO:0000313" key="1">
    <source>
        <dbReference type="EMBL" id="JAH00199.1"/>
    </source>
</evidence>
<proteinExistence type="predicted"/>
<accession>A0A0E9P6P2</accession>
<organism evidence="1">
    <name type="scientific">Anguilla anguilla</name>
    <name type="common">European freshwater eel</name>
    <name type="synonym">Muraena anguilla</name>
    <dbReference type="NCBI Taxonomy" id="7936"/>
    <lineage>
        <taxon>Eukaryota</taxon>
        <taxon>Metazoa</taxon>
        <taxon>Chordata</taxon>
        <taxon>Craniata</taxon>
        <taxon>Vertebrata</taxon>
        <taxon>Euteleostomi</taxon>
        <taxon>Actinopterygii</taxon>
        <taxon>Neopterygii</taxon>
        <taxon>Teleostei</taxon>
        <taxon>Anguilliformes</taxon>
        <taxon>Anguillidae</taxon>
        <taxon>Anguilla</taxon>
    </lineage>
</organism>
<reference evidence="1" key="1">
    <citation type="submission" date="2014-11" db="EMBL/GenBank/DDBJ databases">
        <authorList>
            <person name="Amaro Gonzalez C."/>
        </authorList>
    </citation>
    <scope>NUCLEOTIDE SEQUENCE</scope>
</reference>
<dbReference type="EMBL" id="GBXM01108378">
    <property type="protein sequence ID" value="JAH00199.1"/>
    <property type="molecule type" value="Transcribed_RNA"/>
</dbReference>
<dbReference type="AlphaFoldDB" id="A0A0E9P6P2"/>
<name>A0A0E9P6P2_ANGAN</name>
<sequence length="25" mass="2870">MSANSYLYSYIFHGEFSHDRPCASS</sequence>
<reference evidence="1" key="2">
    <citation type="journal article" date="2015" name="Fish Shellfish Immunol.">
        <title>Early steps in the European eel (Anguilla anguilla)-Vibrio vulnificus interaction in the gills: Role of the RtxA13 toxin.</title>
        <authorList>
            <person name="Callol A."/>
            <person name="Pajuelo D."/>
            <person name="Ebbesson L."/>
            <person name="Teles M."/>
            <person name="MacKenzie S."/>
            <person name="Amaro C."/>
        </authorList>
    </citation>
    <scope>NUCLEOTIDE SEQUENCE</scope>
</reference>